<keyword evidence="3" id="KW-1185">Reference proteome</keyword>
<dbReference type="Proteomes" id="UP000635071">
    <property type="component" value="Unassembled WGS sequence"/>
</dbReference>
<reference evidence="2" key="2">
    <citation type="submission" date="2020-09" db="EMBL/GenBank/DDBJ databases">
        <authorList>
            <person name="Sun Q."/>
            <person name="Zhou Y."/>
        </authorList>
    </citation>
    <scope>NUCLEOTIDE SEQUENCE</scope>
    <source>
        <strain evidence="2">CGMCC 1.15519</strain>
    </source>
</reference>
<dbReference type="EMBL" id="BMJM01000002">
    <property type="protein sequence ID" value="GGE03512.1"/>
    <property type="molecule type" value="Genomic_DNA"/>
</dbReference>
<evidence type="ECO:0000313" key="3">
    <source>
        <dbReference type="Proteomes" id="UP000635071"/>
    </source>
</evidence>
<dbReference type="RefSeq" id="WP_188761581.1">
    <property type="nucleotide sequence ID" value="NZ_BMJM01000002.1"/>
</dbReference>
<organism evidence="2 3">
    <name type="scientific">Sandarakinorhabdus glacialis</name>
    <dbReference type="NCBI Taxonomy" id="1614636"/>
    <lineage>
        <taxon>Bacteria</taxon>
        <taxon>Pseudomonadati</taxon>
        <taxon>Pseudomonadota</taxon>
        <taxon>Alphaproteobacteria</taxon>
        <taxon>Sphingomonadales</taxon>
        <taxon>Sphingosinicellaceae</taxon>
        <taxon>Sandarakinorhabdus</taxon>
    </lineage>
</organism>
<evidence type="ECO:0000313" key="2">
    <source>
        <dbReference type="EMBL" id="GGE03512.1"/>
    </source>
</evidence>
<dbReference type="InterPro" id="IPR007345">
    <property type="entry name" value="Polysacch_pyruvyl_Trfase"/>
</dbReference>
<evidence type="ECO:0000259" key="1">
    <source>
        <dbReference type="Pfam" id="PF04230"/>
    </source>
</evidence>
<protein>
    <recommendedName>
        <fullName evidence="1">Polysaccharide pyruvyl transferase domain-containing protein</fullName>
    </recommendedName>
</protein>
<dbReference type="PANTHER" id="PTHR36836">
    <property type="entry name" value="COLANIC ACID BIOSYNTHESIS PROTEIN WCAK"/>
    <property type="match status" value="1"/>
</dbReference>
<reference evidence="2" key="1">
    <citation type="journal article" date="2014" name="Int. J. Syst. Evol. Microbiol.">
        <title>Complete genome sequence of Corynebacterium casei LMG S-19264T (=DSM 44701T), isolated from a smear-ripened cheese.</title>
        <authorList>
            <consortium name="US DOE Joint Genome Institute (JGI-PGF)"/>
            <person name="Walter F."/>
            <person name="Albersmeier A."/>
            <person name="Kalinowski J."/>
            <person name="Ruckert C."/>
        </authorList>
    </citation>
    <scope>NUCLEOTIDE SEQUENCE</scope>
    <source>
        <strain evidence="2">CGMCC 1.15519</strain>
    </source>
</reference>
<dbReference type="PANTHER" id="PTHR36836:SF1">
    <property type="entry name" value="COLANIC ACID BIOSYNTHESIS PROTEIN WCAK"/>
    <property type="match status" value="1"/>
</dbReference>
<gene>
    <name evidence="2" type="ORF">GCM10011529_07490</name>
</gene>
<name>A0A916ZML8_9SPHN</name>
<proteinExistence type="predicted"/>
<feature type="domain" description="Polysaccharide pyruvyl transferase" evidence="1">
    <location>
        <begin position="87"/>
        <end position="317"/>
    </location>
</feature>
<accession>A0A916ZML8</accession>
<dbReference type="AlphaFoldDB" id="A0A916ZML8"/>
<dbReference type="Pfam" id="PF04230">
    <property type="entry name" value="PS_pyruv_trans"/>
    <property type="match status" value="1"/>
</dbReference>
<comment type="caution">
    <text evidence="2">The sequence shown here is derived from an EMBL/GenBank/DDBJ whole genome shotgun (WGS) entry which is preliminary data.</text>
</comment>
<sequence>MKTLRIGLLWHATAAGNLGVGALSVGNIALAREAAARAGVRPHFTLLGARETGVPYITDTDIDVRALTGRYMLSPGGYRADVARLDILLDIGAGDSFADIYNDKRFAYIVATKAMAIAMGKPLILSPQTIGPFTRQPHTAIAAWICNRAAQVFARDPLSMQVLQDLSPRAKAHQVIDVAFALPYDRPAARTGGPIKIGLNVSGLLMNGGYAGGNQYGLTVDYAALTRRLITEFAAIPDTEVHLVPHVYAPGMPTDDDGAAADALKAEFPHLVRHPDFTSPSAAKSFIAGLDFLVGARMHATIAAYSAGVPVVPISYSRKFEGLYSGLHYPWLVPAKGMTTDAATSFILSAFANRADLARDIAAGTPVITRGLEDYTAVLATEFKRLAEKQ</sequence>